<sequence>MTTFMRRFYAQDDVRHEGPVNWIDLQTMDGRRLGACLSFATAELCVERRPGRTYRAVCWEEGRVERRYLVRATRETRSWRVRWVEEGSA</sequence>
<accession>A0ABT6FM76</accession>
<evidence type="ECO:0000313" key="2">
    <source>
        <dbReference type="Proteomes" id="UP001216907"/>
    </source>
</evidence>
<gene>
    <name evidence="1" type="ORF">PZE19_32370</name>
</gene>
<reference evidence="1 2" key="1">
    <citation type="submission" date="2023-03" db="EMBL/GenBank/DDBJ databases">
        <title>Paludisphaera mucosa sp. nov. a novel planctomycete from northern fen.</title>
        <authorList>
            <person name="Ivanova A."/>
        </authorList>
    </citation>
    <scope>NUCLEOTIDE SEQUENCE [LARGE SCALE GENOMIC DNA]</scope>
    <source>
        <strain evidence="1 2">Pla2</strain>
    </source>
</reference>
<dbReference type="EMBL" id="JARRAG010000008">
    <property type="protein sequence ID" value="MDG3008485.1"/>
    <property type="molecule type" value="Genomic_DNA"/>
</dbReference>
<keyword evidence="2" id="KW-1185">Reference proteome</keyword>
<evidence type="ECO:0000313" key="1">
    <source>
        <dbReference type="EMBL" id="MDG3008485.1"/>
    </source>
</evidence>
<name>A0ABT6FM76_9BACT</name>
<dbReference type="Proteomes" id="UP001216907">
    <property type="component" value="Unassembled WGS sequence"/>
</dbReference>
<comment type="caution">
    <text evidence="1">The sequence shown here is derived from an EMBL/GenBank/DDBJ whole genome shotgun (WGS) entry which is preliminary data.</text>
</comment>
<protein>
    <submittedName>
        <fullName evidence="1">Uncharacterized protein</fullName>
    </submittedName>
</protein>
<dbReference type="RefSeq" id="WP_277864804.1">
    <property type="nucleotide sequence ID" value="NZ_JARRAG010000008.1"/>
</dbReference>
<organism evidence="1 2">
    <name type="scientific">Paludisphaera mucosa</name>
    <dbReference type="NCBI Taxonomy" id="3030827"/>
    <lineage>
        <taxon>Bacteria</taxon>
        <taxon>Pseudomonadati</taxon>
        <taxon>Planctomycetota</taxon>
        <taxon>Planctomycetia</taxon>
        <taxon>Isosphaerales</taxon>
        <taxon>Isosphaeraceae</taxon>
        <taxon>Paludisphaera</taxon>
    </lineage>
</organism>
<proteinExistence type="predicted"/>